<comment type="caution">
    <text evidence="3">The sequence shown here is derived from an EMBL/GenBank/DDBJ whole genome shotgun (WGS) entry which is preliminary data.</text>
</comment>
<reference evidence="3" key="1">
    <citation type="journal article" date="2014" name="Int. J. Syst. Evol. Microbiol.">
        <title>Complete genome sequence of Corynebacterium casei LMG S-19264T (=DSM 44701T), isolated from a smear-ripened cheese.</title>
        <authorList>
            <consortium name="US DOE Joint Genome Institute (JGI-PGF)"/>
            <person name="Walter F."/>
            <person name="Albersmeier A."/>
            <person name="Kalinowski J."/>
            <person name="Ruckert C."/>
        </authorList>
    </citation>
    <scope>NUCLEOTIDE SEQUENCE</scope>
    <source>
        <strain evidence="3">CGMCC 1.15290</strain>
    </source>
</reference>
<evidence type="ECO:0000256" key="2">
    <source>
        <dbReference type="ARBA" id="ARBA00023002"/>
    </source>
</evidence>
<reference evidence="3" key="2">
    <citation type="submission" date="2020-09" db="EMBL/GenBank/DDBJ databases">
        <authorList>
            <person name="Sun Q."/>
            <person name="Zhou Y."/>
        </authorList>
    </citation>
    <scope>NUCLEOTIDE SEQUENCE</scope>
    <source>
        <strain evidence="3">CGMCC 1.15290</strain>
    </source>
</reference>
<dbReference type="Pfam" id="PF00106">
    <property type="entry name" value="adh_short"/>
    <property type="match status" value="1"/>
</dbReference>
<evidence type="ECO:0000313" key="4">
    <source>
        <dbReference type="Proteomes" id="UP000627292"/>
    </source>
</evidence>
<dbReference type="PANTHER" id="PTHR43669:SF3">
    <property type="entry name" value="ALCOHOL DEHYDROGENASE, PUTATIVE (AFU_ORTHOLOGUE AFUA_3G03445)-RELATED"/>
    <property type="match status" value="1"/>
</dbReference>
<dbReference type="InterPro" id="IPR036291">
    <property type="entry name" value="NAD(P)-bd_dom_sf"/>
</dbReference>
<dbReference type="SUPFAM" id="SSF51735">
    <property type="entry name" value="NAD(P)-binding Rossmann-fold domains"/>
    <property type="match status" value="1"/>
</dbReference>
<gene>
    <name evidence="3" type="ORF">GCM10011379_01960</name>
</gene>
<dbReference type="AlphaFoldDB" id="A0A917MQM8"/>
<accession>A0A917MQM8</accession>
<evidence type="ECO:0000256" key="1">
    <source>
        <dbReference type="ARBA" id="ARBA00006484"/>
    </source>
</evidence>
<name>A0A917MQM8_9BACT</name>
<dbReference type="Proteomes" id="UP000627292">
    <property type="component" value="Unassembled WGS sequence"/>
</dbReference>
<evidence type="ECO:0000313" key="3">
    <source>
        <dbReference type="EMBL" id="GGH57358.1"/>
    </source>
</evidence>
<keyword evidence="2" id="KW-0560">Oxidoreductase</keyword>
<sequence length="240" mass="27043">MNMQMNGAITVVTGGNTPIGTGIVKSFLLHNALVIAPVPDADAARLLRQETESVSSGQLITILTDVMDYGRVNDIKNCIQELYGRVHLVVAAFNNNQHSKPLLDIDLREWQKAVDENITAHFITGRVALQLMKEQQCGMFVSICNADVLEHRPYASLTRLLTENQTELSVILSEEVRNYNIRYYHLFVKDMITEKPAVAGSDAYTATPQMTGDHIIKLYHRQTENSHQLFQYFPEQYACS</sequence>
<organism evidence="3 4">
    <name type="scientific">Filimonas zeae</name>
    <dbReference type="NCBI Taxonomy" id="1737353"/>
    <lineage>
        <taxon>Bacteria</taxon>
        <taxon>Pseudomonadati</taxon>
        <taxon>Bacteroidota</taxon>
        <taxon>Chitinophagia</taxon>
        <taxon>Chitinophagales</taxon>
        <taxon>Chitinophagaceae</taxon>
        <taxon>Filimonas</taxon>
    </lineage>
</organism>
<proteinExistence type="inferred from homology"/>
<dbReference type="InterPro" id="IPR002347">
    <property type="entry name" value="SDR_fam"/>
</dbReference>
<comment type="similarity">
    <text evidence="1">Belongs to the short-chain dehydrogenases/reductases (SDR) family.</text>
</comment>
<dbReference type="Gene3D" id="3.40.50.720">
    <property type="entry name" value="NAD(P)-binding Rossmann-like Domain"/>
    <property type="match status" value="1"/>
</dbReference>
<dbReference type="GO" id="GO:0016491">
    <property type="term" value="F:oxidoreductase activity"/>
    <property type="evidence" value="ECO:0007669"/>
    <property type="project" value="UniProtKB-KW"/>
</dbReference>
<keyword evidence="4" id="KW-1185">Reference proteome</keyword>
<dbReference type="EMBL" id="BMIB01000001">
    <property type="protein sequence ID" value="GGH57358.1"/>
    <property type="molecule type" value="Genomic_DNA"/>
</dbReference>
<dbReference type="RefSeq" id="WP_188949810.1">
    <property type="nucleotide sequence ID" value="NZ_BMIB01000001.1"/>
</dbReference>
<dbReference type="PANTHER" id="PTHR43669">
    <property type="entry name" value="5-KETO-D-GLUCONATE 5-REDUCTASE"/>
    <property type="match status" value="1"/>
</dbReference>
<protein>
    <submittedName>
        <fullName evidence="3">Uncharacterized protein</fullName>
    </submittedName>
</protein>